<dbReference type="GO" id="GO:0003810">
    <property type="term" value="F:protein-glutamine gamma-glutamyltransferase activity"/>
    <property type="evidence" value="ECO:0007669"/>
    <property type="project" value="InterPro"/>
</dbReference>
<sequence length="419" mass="47767">MKSVVTSMLLPALLSVLVLFTLMSFRVQAGNSHYSDDVTQHRAAYTNNNHGEDGVKFSCSIAQLNEIDQQMSVYFIQLGINATLIQRQLNPQAASLLFTLATPPNDFSTLNFRSRPEMQIRDQLISLPSAGGSMITVLTVSEKEIVLALMQHGRLTEFSGEQCNAETFIDHVKIRQNTVAWAELLEWGWPDGGKAKWNKKYWNKGTPLRGVSPSVAVADAFENQNKYSIGCYTATKLVMVQGILDYYHRIKKSPHELARVERRLMADGEPLVNIEPRAFWFFEEDFDANRLWENGKLLEMRYNIPPRNFVPGDWGYILNTDPKTKNKIGYEGSNAIYLGRGQFDDYYNDHNHSYLLREKLDEVYQWRNKVFSRSRDIDKVLPLTEGEMNALESAPDQGGLIMDTRAFFMISPSSSETLH</sequence>
<evidence type="ECO:0000256" key="3">
    <source>
        <dbReference type="SAM" id="SignalP"/>
    </source>
</evidence>
<evidence type="ECO:0000313" key="5">
    <source>
        <dbReference type="Proteomes" id="UP000237839"/>
    </source>
</evidence>
<comment type="caution">
    <text evidence="4">The sequence shown here is derived from an EMBL/GenBank/DDBJ whole genome shotgun (WGS) entry which is preliminary data.</text>
</comment>
<name>A0A2S9GX76_9BURK</name>
<dbReference type="InterPro" id="IPR020916">
    <property type="entry name" value="Gln_gamma-glutamylTfrase_bac"/>
</dbReference>
<reference evidence="4 5" key="1">
    <citation type="submission" date="2018-02" db="EMBL/GenBank/DDBJ databases">
        <title>Solimicrobium silvestre gen. nov., sp. nov., isolated from alpine forest soil.</title>
        <authorList>
            <person name="Margesin R."/>
            <person name="Albuquerque L."/>
            <person name="Zhang D.-C."/>
            <person name="Froufe H.J.C."/>
            <person name="Severino R."/>
            <person name="Roxo I."/>
            <person name="Egas C."/>
            <person name="Da Costa M.S."/>
        </authorList>
    </citation>
    <scope>NUCLEOTIDE SEQUENCE [LARGE SCALE GENOMIC DNA]</scope>
    <source>
        <strain evidence="4 5">S20-91</strain>
    </source>
</reference>
<proteinExistence type="predicted"/>
<feature type="signal peptide" evidence="3">
    <location>
        <begin position="1"/>
        <end position="29"/>
    </location>
</feature>
<evidence type="ECO:0000256" key="1">
    <source>
        <dbReference type="ARBA" id="ARBA00022679"/>
    </source>
</evidence>
<evidence type="ECO:0000256" key="2">
    <source>
        <dbReference type="ARBA" id="ARBA00022969"/>
    </source>
</evidence>
<keyword evidence="3" id="KW-0732">Signal</keyword>
<dbReference type="GO" id="GO:0030435">
    <property type="term" value="P:sporulation resulting in formation of a cellular spore"/>
    <property type="evidence" value="ECO:0007669"/>
    <property type="project" value="UniProtKB-KW"/>
</dbReference>
<evidence type="ECO:0000313" key="4">
    <source>
        <dbReference type="EMBL" id="PRC92322.1"/>
    </source>
</evidence>
<dbReference type="AlphaFoldDB" id="A0A2S9GX76"/>
<dbReference type="EMBL" id="PUGF01000014">
    <property type="protein sequence ID" value="PRC92322.1"/>
    <property type="molecule type" value="Genomic_DNA"/>
</dbReference>
<feature type="chain" id="PRO_5015689957" evidence="3">
    <location>
        <begin position="30"/>
        <end position="419"/>
    </location>
</feature>
<protein>
    <submittedName>
        <fullName evidence="4">Uncharacterized protein</fullName>
    </submittedName>
</protein>
<organism evidence="4 5">
    <name type="scientific">Solimicrobium silvestre</name>
    <dbReference type="NCBI Taxonomy" id="2099400"/>
    <lineage>
        <taxon>Bacteria</taxon>
        <taxon>Pseudomonadati</taxon>
        <taxon>Pseudomonadota</taxon>
        <taxon>Betaproteobacteria</taxon>
        <taxon>Burkholderiales</taxon>
        <taxon>Oxalobacteraceae</taxon>
        <taxon>Solimicrobium</taxon>
    </lineage>
</organism>
<dbReference type="Pfam" id="PF20085">
    <property type="entry name" value="TGL"/>
    <property type="match status" value="1"/>
</dbReference>
<keyword evidence="1" id="KW-0808">Transferase</keyword>
<keyword evidence="2" id="KW-0749">Sporulation</keyword>
<dbReference type="Proteomes" id="UP000237839">
    <property type="component" value="Unassembled WGS sequence"/>
</dbReference>
<dbReference type="OrthoDB" id="8738101at2"/>
<gene>
    <name evidence="4" type="ORF">S2091_2981</name>
</gene>
<keyword evidence="5" id="KW-1185">Reference proteome</keyword>
<dbReference type="RefSeq" id="WP_133166922.1">
    <property type="nucleotide sequence ID" value="NZ_PUGF01000014.1"/>
</dbReference>
<accession>A0A2S9GX76</accession>